<keyword evidence="10 13" id="KW-0143">Chaperone</keyword>
<comment type="subcellular location">
    <subcellularLocation>
        <location evidence="1">Cell outer membrane</location>
        <topology evidence="1">Lipid-anchor</topology>
    </subcellularLocation>
</comment>
<protein>
    <recommendedName>
        <fullName evidence="4 13">Outer-membrane lipoprotein LolB</fullName>
    </recommendedName>
</protein>
<evidence type="ECO:0000256" key="6">
    <source>
        <dbReference type="ARBA" id="ARBA00022729"/>
    </source>
</evidence>
<evidence type="ECO:0000256" key="1">
    <source>
        <dbReference type="ARBA" id="ARBA00004459"/>
    </source>
</evidence>
<evidence type="ECO:0000256" key="5">
    <source>
        <dbReference type="ARBA" id="ARBA00022448"/>
    </source>
</evidence>
<comment type="subunit">
    <text evidence="3 13">Monomer.</text>
</comment>
<organism evidence="15 16">
    <name type="scientific">Gynuella sunshinyii YC6258</name>
    <dbReference type="NCBI Taxonomy" id="1445510"/>
    <lineage>
        <taxon>Bacteria</taxon>
        <taxon>Pseudomonadati</taxon>
        <taxon>Pseudomonadota</taxon>
        <taxon>Gammaproteobacteria</taxon>
        <taxon>Oceanospirillales</taxon>
        <taxon>Saccharospirillaceae</taxon>
        <taxon>Gynuella</taxon>
    </lineage>
</organism>
<keyword evidence="8 13" id="KW-0472">Membrane</keyword>
<keyword evidence="11 13" id="KW-0998">Cell outer membrane</keyword>
<dbReference type="RefSeq" id="WP_044618418.1">
    <property type="nucleotide sequence ID" value="NZ_CP007142.1"/>
</dbReference>
<evidence type="ECO:0000256" key="3">
    <source>
        <dbReference type="ARBA" id="ARBA00011245"/>
    </source>
</evidence>
<feature type="chain" id="PRO_5008829032" description="Outer-membrane lipoprotein LolB" evidence="14">
    <location>
        <begin position="23"/>
        <end position="201"/>
    </location>
</feature>
<dbReference type="Gene3D" id="2.50.20.10">
    <property type="entry name" value="Lipoprotein localisation LolA/LolB/LppX"/>
    <property type="match status" value="1"/>
</dbReference>
<dbReference type="Proteomes" id="UP000032266">
    <property type="component" value="Chromosome"/>
</dbReference>
<dbReference type="NCBIfam" id="TIGR00548">
    <property type="entry name" value="lolB"/>
    <property type="match status" value="1"/>
</dbReference>
<evidence type="ECO:0000313" key="15">
    <source>
        <dbReference type="EMBL" id="AJQ96409.1"/>
    </source>
</evidence>
<dbReference type="GO" id="GO:0009279">
    <property type="term" value="C:cell outer membrane"/>
    <property type="evidence" value="ECO:0007669"/>
    <property type="project" value="UniProtKB-SubCell"/>
</dbReference>
<sequence length="201" mass="22424">MNHIHVTFMLSALLLLSGCAHQQVLTGGDKFEWKQHSEQVKNLKSWNMDGKMGVRQDSKGASFNVAWKQYPTEFQLSLSGPLGQGAVSVSGDRYGVTMIDSDGTAHKARSLEQLMAENTDLILPLAQLPYWVKGIADPHYPATISLNENNLAGQLDQLGWTVSYLSYFQLTPPLPQKLKFQQGENSGKLVIKRWEFSETGR</sequence>
<dbReference type="InterPro" id="IPR029046">
    <property type="entry name" value="LolA/LolB/LppX"/>
</dbReference>
<evidence type="ECO:0000256" key="11">
    <source>
        <dbReference type="ARBA" id="ARBA00023237"/>
    </source>
</evidence>
<keyword evidence="16" id="KW-1185">Reference proteome</keyword>
<dbReference type="HOGENOM" id="CLU_092816_2_1_6"/>
<evidence type="ECO:0000256" key="14">
    <source>
        <dbReference type="SAM" id="SignalP"/>
    </source>
</evidence>
<evidence type="ECO:0000256" key="8">
    <source>
        <dbReference type="ARBA" id="ARBA00023136"/>
    </source>
</evidence>
<keyword evidence="9" id="KW-0564">Palmitate</keyword>
<dbReference type="GO" id="GO:0044874">
    <property type="term" value="P:lipoprotein localization to outer membrane"/>
    <property type="evidence" value="ECO:0007669"/>
    <property type="project" value="UniProtKB-UniRule"/>
</dbReference>
<evidence type="ECO:0000256" key="13">
    <source>
        <dbReference type="HAMAP-Rule" id="MF_00233"/>
    </source>
</evidence>
<dbReference type="InterPro" id="IPR004565">
    <property type="entry name" value="OM_lipoprot_LolB"/>
</dbReference>
<keyword evidence="6 14" id="KW-0732">Signal</keyword>
<dbReference type="STRING" id="1445510.YC6258_04377"/>
<reference evidence="15 16" key="1">
    <citation type="submission" date="2014-01" db="EMBL/GenBank/DDBJ databases">
        <title>Full genme sequencing of cellulolytic bacterium Gynuella sunshinyii YC6258T gen. nov., sp. nov.</title>
        <authorList>
            <person name="Khan H."/>
            <person name="Chung E.J."/>
            <person name="Chung Y.R."/>
        </authorList>
    </citation>
    <scope>NUCLEOTIDE SEQUENCE [LARGE SCALE GENOMIC DNA]</scope>
    <source>
        <strain evidence="15 16">YC6258</strain>
    </source>
</reference>
<comment type="similarity">
    <text evidence="2 13">Belongs to the LolB family.</text>
</comment>
<proteinExistence type="inferred from homology"/>
<keyword evidence="12 15" id="KW-0449">Lipoprotein</keyword>
<dbReference type="KEGG" id="gsn:YC6258_04377"/>
<keyword evidence="5 13" id="KW-0813">Transport</keyword>
<evidence type="ECO:0000256" key="4">
    <source>
        <dbReference type="ARBA" id="ARBA00016202"/>
    </source>
</evidence>
<dbReference type="HAMAP" id="MF_00233">
    <property type="entry name" value="LolB"/>
    <property type="match status" value="1"/>
</dbReference>
<gene>
    <name evidence="13" type="primary">lolB</name>
    <name evidence="15" type="ORF">YC6258_04377</name>
</gene>
<evidence type="ECO:0000256" key="12">
    <source>
        <dbReference type="ARBA" id="ARBA00023288"/>
    </source>
</evidence>
<keyword evidence="7 13" id="KW-0653">Protein transport</keyword>
<feature type="signal peptide" evidence="14">
    <location>
        <begin position="1"/>
        <end position="22"/>
    </location>
</feature>
<comment type="function">
    <text evidence="13">Plays a critical role in the incorporation of lipoproteins in the outer membrane after they are released by the LolA protein.</text>
</comment>
<dbReference type="SUPFAM" id="SSF89392">
    <property type="entry name" value="Prokaryotic lipoproteins and lipoprotein localization factors"/>
    <property type="match status" value="1"/>
</dbReference>
<evidence type="ECO:0000256" key="7">
    <source>
        <dbReference type="ARBA" id="ARBA00022927"/>
    </source>
</evidence>
<dbReference type="EMBL" id="CP007142">
    <property type="protein sequence ID" value="AJQ96409.1"/>
    <property type="molecule type" value="Genomic_DNA"/>
</dbReference>
<evidence type="ECO:0000256" key="10">
    <source>
        <dbReference type="ARBA" id="ARBA00023186"/>
    </source>
</evidence>
<accession>A0A0C5W137</accession>
<evidence type="ECO:0000256" key="2">
    <source>
        <dbReference type="ARBA" id="ARBA00009696"/>
    </source>
</evidence>
<dbReference type="AlphaFoldDB" id="A0A0C5W137"/>
<evidence type="ECO:0000256" key="9">
    <source>
        <dbReference type="ARBA" id="ARBA00023139"/>
    </source>
</evidence>
<dbReference type="OrthoDB" id="9797618at2"/>
<evidence type="ECO:0000313" key="16">
    <source>
        <dbReference type="Proteomes" id="UP000032266"/>
    </source>
</evidence>
<dbReference type="Pfam" id="PF03550">
    <property type="entry name" value="LolB"/>
    <property type="match status" value="1"/>
</dbReference>
<dbReference type="CDD" id="cd16326">
    <property type="entry name" value="LolB"/>
    <property type="match status" value="1"/>
</dbReference>
<dbReference type="GO" id="GO:0015031">
    <property type="term" value="P:protein transport"/>
    <property type="evidence" value="ECO:0007669"/>
    <property type="project" value="UniProtKB-KW"/>
</dbReference>
<name>A0A0C5W137_9GAMM</name>